<organism evidence="1 2">
    <name type="scientific">Pseudorhizobium pelagicum</name>
    <dbReference type="NCBI Taxonomy" id="1509405"/>
    <lineage>
        <taxon>Bacteria</taxon>
        <taxon>Pseudomonadati</taxon>
        <taxon>Pseudomonadota</taxon>
        <taxon>Alphaproteobacteria</taxon>
        <taxon>Hyphomicrobiales</taxon>
        <taxon>Rhizobiaceae</taxon>
        <taxon>Rhizobium/Agrobacterium group</taxon>
        <taxon>Pseudorhizobium</taxon>
    </lineage>
</organism>
<comment type="caution">
    <text evidence="1">The sequence shown here is derived from an EMBL/GenBank/DDBJ whole genome shotgun (WGS) entry which is preliminary data.</text>
</comment>
<keyword evidence="2" id="KW-1185">Reference proteome</keyword>
<dbReference type="EMBL" id="JOKJ01000019">
    <property type="protein sequence ID" value="KEQ05606.1"/>
    <property type="molecule type" value="Genomic_DNA"/>
</dbReference>
<dbReference type="RefSeq" id="WP_037189811.1">
    <property type="nucleotide sequence ID" value="NZ_JOKJ01000019.1"/>
</dbReference>
<sequence>MAVKILISAVANAGKTTLTKELENSLVISHDGKKYPFPVPHVMVPSFDSAEELVNITIEKIEAYNKKFDAYPDTIVFDSVSKIFDTIHTNCNEKHTGFKIYSELDKEITAFTSFIENSLIASGMNVVLISHAIYDADTAKYNLVGKGRMGLAA</sequence>
<evidence type="ECO:0000313" key="1">
    <source>
        <dbReference type="EMBL" id="KEQ05606.1"/>
    </source>
</evidence>
<protein>
    <submittedName>
        <fullName evidence="1">Uncharacterized protein</fullName>
    </submittedName>
</protein>
<proteinExistence type="predicted"/>
<evidence type="ECO:0000313" key="2">
    <source>
        <dbReference type="Proteomes" id="UP000052167"/>
    </source>
</evidence>
<gene>
    <name evidence="1" type="ORF">GV68_08740</name>
</gene>
<reference evidence="1 2" key="1">
    <citation type="submission" date="2014-06" db="EMBL/GenBank/DDBJ databases">
        <title>Rhizobium pelagicum/R2-400B4.</title>
        <authorList>
            <person name="Kimes N.E."/>
            <person name="Lopez-Perez M."/>
        </authorList>
    </citation>
    <scope>NUCLEOTIDE SEQUENCE [LARGE SCALE GENOMIC DNA]</scope>
    <source>
        <strain evidence="1 2">R2-400B4</strain>
    </source>
</reference>
<dbReference type="Proteomes" id="UP000052167">
    <property type="component" value="Unassembled WGS sequence"/>
</dbReference>
<name>A0A922NXE3_9HYPH</name>
<accession>A0A922NXE3</accession>
<dbReference type="Pfam" id="PF13479">
    <property type="entry name" value="AAA_24"/>
    <property type="match status" value="1"/>
</dbReference>
<dbReference type="AlphaFoldDB" id="A0A922NXE3"/>